<keyword evidence="1" id="KW-0472">Membrane</keyword>
<dbReference type="InterPro" id="IPR021318">
    <property type="entry name" value="DUF2919"/>
</dbReference>
<evidence type="ECO:0000313" key="3">
    <source>
        <dbReference type="Proteomes" id="UP000219353"/>
    </source>
</evidence>
<name>A0A285IGH4_9GAMM</name>
<feature type="transmembrane region" description="Helical" evidence="1">
    <location>
        <begin position="60"/>
        <end position="78"/>
    </location>
</feature>
<reference evidence="3" key="1">
    <citation type="submission" date="2017-09" db="EMBL/GenBank/DDBJ databases">
        <authorList>
            <person name="Varghese N."/>
            <person name="Submissions S."/>
        </authorList>
    </citation>
    <scope>NUCLEOTIDE SEQUENCE [LARGE SCALE GENOMIC DNA]</scope>
    <source>
        <strain evidence="3">CGMCC 1.12461</strain>
    </source>
</reference>
<sequence length="165" mass="19087">MSSQQYWPLLDSNGLLQIPLRFYALLLLLLRPYLCWVTELSMMRSQHSLLGQFYPRQHDFLLACLIALPLLLLVAALSQRRPKGQRFWFYLWRPGLWLLWLVTLADFAHSISGLDGDVILDAPWRLIAPMLLVLAMLWLAFSKSLPAIFKEWPEPVPAKKSTKAV</sequence>
<feature type="transmembrane region" description="Helical" evidence="1">
    <location>
        <begin position="20"/>
        <end position="40"/>
    </location>
</feature>
<accession>A0A285IGH4</accession>
<dbReference type="Proteomes" id="UP000219353">
    <property type="component" value="Unassembled WGS sequence"/>
</dbReference>
<dbReference type="Pfam" id="PF11143">
    <property type="entry name" value="DUF2919"/>
    <property type="match status" value="1"/>
</dbReference>
<evidence type="ECO:0008006" key="4">
    <source>
        <dbReference type="Google" id="ProtNLM"/>
    </source>
</evidence>
<gene>
    <name evidence="2" type="ORF">SAMN06297280_1028</name>
</gene>
<dbReference type="AlphaFoldDB" id="A0A285IGH4"/>
<dbReference type="OrthoDB" id="5768483at2"/>
<evidence type="ECO:0000313" key="2">
    <source>
        <dbReference type="EMBL" id="SNY46061.1"/>
    </source>
</evidence>
<evidence type="ECO:0000256" key="1">
    <source>
        <dbReference type="SAM" id="Phobius"/>
    </source>
</evidence>
<protein>
    <recommendedName>
        <fullName evidence="4">DUF2919 domain-containing protein</fullName>
    </recommendedName>
</protein>
<keyword evidence="1" id="KW-0812">Transmembrane</keyword>
<dbReference type="RefSeq" id="WP_097110222.1">
    <property type="nucleotide sequence ID" value="NZ_OBEB01000001.1"/>
</dbReference>
<keyword evidence="3" id="KW-1185">Reference proteome</keyword>
<proteinExistence type="predicted"/>
<dbReference type="EMBL" id="OBEB01000001">
    <property type="protein sequence ID" value="SNY46061.1"/>
    <property type="molecule type" value="Genomic_DNA"/>
</dbReference>
<feature type="transmembrane region" description="Helical" evidence="1">
    <location>
        <begin position="90"/>
        <end position="111"/>
    </location>
</feature>
<organism evidence="2 3">
    <name type="scientific">Arsukibacterium tuosuense</name>
    <dbReference type="NCBI Taxonomy" id="1323745"/>
    <lineage>
        <taxon>Bacteria</taxon>
        <taxon>Pseudomonadati</taxon>
        <taxon>Pseudomonadota</taxon>
        <taxon>Gammaproteobacteria</taxon>
        <taxon>Chromatiales</taxon>
        <taxon>Chromatiaceae</taxon>
        <taxon>Arsukibacterium</taxon>
    </lineage>
</organism>
<feature type="transmembrane region" description="Helical" evidence="1">
    <location>
        <begin position="123"/>
        <end position="141"/>
    </location>
</feature>
<keyword evidence="1" id="KW-1133">Transmembrane helix</keyword>